<keyword evidence="5 8" id="KW-0812">Transmembrane</keyword>
<reference evidence="12" key="2">
    <citation type="journal article" date="2019" name="Int. J. Syst. Evol. Microbiol.">
        <title>The Global Catalogue of Microorganisms (GCM) 10K type strain sequencing project: providing services to taxonomists for standard genome sequencing and annotation.</title>
        <authorList>
            <consortium name="The Broad Institute Genomics Platform"/>
            <consortium name="The Broad Institute Genome Sequencing Center for Infectious Disease"/>
            <person name="Wu L."/>
            <person name="Ma J."/>
        </authorList>
    </citation>
    <scope>NUCLEOTIDE SEQUENCE [LARGE SCALE GENOMIC DNA]</scope>
    <source>
        <strain evidence="12">NBRC 107710</strain>
    </source>
</reference>
<accession>A0A7W6F8V0</accession>
<dbReference type="GO" id="GO:0005886">
    <property type="term" value="C:plasma membrane"/>
    <property type="evidence" value="ECO:0007669"/>
    <property type="project" value="UniProtKB-SubCell"/>
</dbReference>
<evidence type="ECO:0000313" key="12">
    <source>
        <dbReference type="Proteomes" id="UP001156881"/>
    </source>
</evidence>
<protein>
    <recommendedName>
        <fullName evidence="8">Probable membrane transporter protein</fullName>
    </recommendedName>
</protein>
<keyword evidence="4 8" id="KW-1003">Cell membrane</keyword>
<feature type="transmembrane region" description="Helical" evidence="8">
    <location>
        <begin position="130"/>
        <end position="153"/>
    </location>
</feature>
<reference evidence="10 11" key="3">
    <citation type="submission" date="2020-08" db="EMBL/GenBank/DDBJ databases">
        <title>Genomic Encyclopedia of Type Strains, Phase IV (KMG-IV): sequencing the most valuable type-strain genomes for metagenomic binning, comparative biology and taxonomic classification.</title>
        <authorList>
            <person name="Goeker M."/>
        </authorList>
    </citation>
    <scope>NUCLEOTIDE SEQUENCE [LARGE SCALE GENOMIC DNA]</scope>
    <source>
        <strain evidence="10 11">DSM 24105</strain>
    </source>
</reference>
<keyword evidence="12" id="KW-1185">Reference proteome</keyword>
<dbReference type="AlphaFoldDB" id="A0A7W6F8V0"/>
<dbReference type="PANTHER" id="PTHR30269">
    <property type="entry name" value="TRANSMEMBRANE PROTEIN YFCA"/>
    <property type="match status" value="1"/>
</dbReference>
<evidence type="ECO:0000256" key="6">
    <source>
        <dbReference type="ARBA" id="ARBA00022989"/>
    </source>
</evidence>
<dbReference type="EMBL" id="BSPG01000021">
    <property type="protein sequence ID" value="GLS45371.1"/>
    <property type="molecule type" value="Genomic_DNA"/>
</dbReference>
<evidence type="ECO:0000313" key="10">
    <source>
        <dbReference type="EMBL" id="MBB3904819.1"/>
    </source>
</evidence>
<feature type="transmembrane region" description="Helical" evidence="8">
    <location>
        <begin position="6"/>
        <end position="35"/>
    </location>
</feature>
<dbReference type="EMBL" id="JACIDN010000009">
    <property type="protein sequence ID" value="MBB3904819.1"/>
    <property type="molecule type" value="Genomic_DNA"/>
</dbReference>
<evidence type="ECO:0000256" key="7">
    <source>
        <dbReference type="ARBA" id="ARBA00023136"/>
    </source>
</evidence>
<dbReference type="Proteomes" id="UP000517759">
    <property type="component" value="Unassembled WGS sequence"/>
</dbReference>
<comment type="subcellular location">
    <subcellularLocation>
        <location evidence="1 8">Cell membrane</location>
        <topology evidence="1 8">Multi-pass membrane protein</topology>
    </subcellularLocation>
</comment>
<sequence>MLETLMVAACLGGAGFISGLTGFAFSLIASGILLTIKPPIEAAALVLICSILSNVIAIVRLKTAPPWPTALAMILPGLLGAPIGIVLLHELRPTAIKISIGIFLIAYAIFLACLRSDFHVKVKGLWVDGFVGFVGGILGGIAGLSGALPTAWSMLRDWEPRIQRAVYQSFTLVMQVWSLAILALYDPFPPELVDDLKVGIPVVLVSVLLGLALFSRINQKMFRSVVLALLAVLGLTTTVLALPGLGH</sequence>
<dbReference type="PANTHER" id="PTHR30269:SF37">
    <property type="entry name" value="MEMBRANE TRANSPORTER PROTEIN"/>
    <property type="match status" value="1"/>
</dbReference>
<reference evidence="9" key="1">
    <citation type="journal article" date="2014" name="Int. J. Syst. Evol. Microbiol.">
        <title>Complete genome of a new Firmicutes species belonging to the dominant human colonic microbiota ('Ruminococcus bicirculans') reveals two chromosomes and a selective capacity to utilize plant glucans.</title>
        <authorList>
            <consortium name="NISC Comparative Sequencing Program"/>
            <person name="Wegmann U."/>
            <person name="Louis P."/>
            <person name="Goesmann A."/>
            <person name="Henrissat B."/>
            <person name="Duncan S.H."/>
            <person name="Flint H.J."/>
        </authorList>
    </citation>
    <scope>NUCLEOTIDE SEQUENCE</scope>
    <source>
        <strain evidence="9">NBRC 107710</strain>
    </source>
</reference>
<feature type="transmembrane region" description="Helical" evidence="8">
    <location>
        <begin position="196"/>
        <end position="214"/>
    </location>
</feature>
<organism evidence="10 11">
    <name type="scientific">Methylobacterium brachythecii</name>
    <dbReference type="NCBI Taxonomy" id="1176177"/>
    <lineage>
        <taxon>Bacteria</taxon>
        <taxon>Pseudomonadati</taxon>
        <taxon>Pseudomonadota</taxon>
        <taxon>Alphaproteobacteria</taxon>
        <taxon>Hyphomicrobiales</taxon>
        <taxon>Methylobacteriaceae</taxon>
        <taxon>Methylobacterium</taxon>
    </lineage>
</organism>
<evidence type="ECO:0000256" key="4">
    <source>
        <dbReference type="ARBA" id="ARBA00022475"/>
    </source>
</evidence>
<evidence type="ECO:0000256" key="1">
    <source>
        <dbReference type="ARBA" id="ARBA00004651"/>
    </source>
</evidence>
<dbReference type="Proteomes" id="UP001156881">
    <property type="component" value="Unassembled WGS sequence"/>
</dbReference>
<evidence type="ECO:0000256" key="3">
    <source>
        <dbReference type="ARBA" id="ARBA00022448"/>
    </source>
</evidence>
<evidence type="ECO:0000256" key="5">
    <source>
        <dbReference type="ARBA" id="ARBA00022692"/>
    </source>
</evidence>
<evidence type="ECO:0000313" key="11">
    <source>
        <dbReference type="Proteomes" id="UP000517759"/>
    </source>
</evidence>
<dbReference type="InterPro" id="IPR002781">
    <property type="entry name" value="TM_pro_TauE-like"/>
</dbReference>
<evidence type="ECO:0000256" key="8">
    <source>
        <dbReference type="RuleBase" id="RU363041"/>
    </source>
</evidence>
<dbReference type="Pfam" id="PF01925">
    <property type="entry name" value="TauE"/>
    <property type="match status" value="1"/>
</dbReference>
<gene>
    <name evidence="9" type="ORF">GCM10007884_33610</name>
    <name evidence="10" type="ORF">GGR33_004345</name>
</gene>
<dbReference type="RefSeq" id="WP_183509058.1">
    <property type="nucleotide sequence ID" value="NZ_BSPG01000021.1"/>
</dbReference>
<feature type="transmembrane region" description="Helical" evidence="8">
    <location>
        <begin position="165"/>
        <end position="184"/>
    </location>
</feature>
<evidence type="ECO:0000256" key="2">
    <source>
        <dbReference type="ARBA" id="ARBA00009142"/>
    </source>
</evidence>
<feature type="transmembrane region" description="Helical" evidence="8">
    <location>
        <begin position="226"/>
        <end position="245"/>
    </location>
</feature>
<feature type="transmembrane region" description="Helical" evidence="8">
    <location>
        <begin position="67"/>
        <end position="88"/>
    </location>
</feature>
<comment type="similarity">
    <text evidence="2 8">Belongs to the 4-toluene sulfonate uptake permease (TSUP) (TC 2.A.102) family.</text>
</comment>
<keyword evidence="3" id="KW-0813">Transport</keyword>
<evidence type="ECO:0000313" key="9">
    <source>
        <dbReference type="EMBL" id="GLS45371.1"/>
    </source>
</evidence>
<feature type="transmembrane region" description="Helical" evidence="8">
    <location>
        <begin position="100"/>
        <end position="118"/>
    </location>
</feature>
<dbReference type="InterPro" id="IPR052017">
    <property type="entry name" value="TSUP"/>
</dbReference>
<feature type="transmembrane region" description="Helical" evidence="8">
    <location>
        <begin position="42"/>
        <end position="61"/>
    </location>
</feature>
<keyword evidence="6 8" id="KW-1133">Transmembrane helix</keyword>
<keyword evidence="7 8" id="KW-0472">Membrane</keyword>
<proteinExistence type="inferred from homology"/>
<comment type="caution">
    <text evidence="10">The sequence shown here is derived from an EMBL/GenBank/DDBJ whole genome shotgun (WGS) entry which is preliminary data.</text>
</comment>
<reference evidence="9" key="4">
    <citation type="submission" date="2023-01" db="EMBL/GenBank/DDBJ databases">
        <title>Draft genome sequence of Methylobacterium brachythecii strain NBRC 107710.</title>
        <authorList>
            <person name="Sun Q."/>
            <person name="Mori K."/>
        </authorList>
    </citation>
    <scope>NUCLEOTIDE SEQUENCE</scope>
    <source>
        <strain evidence="9">NBRC 107710</strain>
    </source>
</reference>
<name>A0A7W6F8V0_9HYPH</name>